<dbReference type="GO" id="GO:0005975">
    <property type="term" value="P:carbohydrate metabolic process"/>
    <property type="evidence" value="ECO:0007669"/>
    <property type="project" value="InterPro"/>
</dbReference>
<gene>
    <name evidence="6" type="ORF">A3D77_02210</name>
</gene>
<keyword evidence="2" id="KW-0808">Transferase</keyword>
<comment type="caution">
    <text evidence="6">The sequence shown here is derived from an EMBL/GenBank/DDBJ whole genome shotgun (WGS) entry which is preliminary data.</text>
</comment>
<dbReference type="Proteomes" id="UP000176923">
    <property type="component" value="Unassembled WGS sequence"/>
</dbReference>
<evidence type="ECO:0000313" key="7">
    <source>
        <dbReference type="Proteomes" id="UP000176923"/>
    </source>
</evidence>
<accession>A0A1F5ZVT7</accession>
<name>A0A1F5ZVT7_9BACT</name>
<keyword evidence="3" id="KW-1133">Transmembrane helix</keyword>
<dbReference type="Pfam" id="PF03033">
    <property type="entry name" value="Glyco_transf_28"/>
    <property type="match status" value="1"/>
</dbReference>
<dbReference type="InterPro" id="IPR007235">
    <property type="entry name" value="Glyco_trans_28_C"/>
</dbReference>
<sequence length="372" mass="42060">MIQKKILIAGGHLSPAIAVIEELHKNNETCKISYVGRIHPLEGDSSLSLEYKTIKELNIPFYSIITGRFERHFGLSFFTSLLKIPIGLIQAFYYFFKVHPDGVITFGGYVSFPIGIVSYLLNIPFIIHEQTESLGLSNRILSRIADMTFLTFDDTKYVPGRIKTEVIGMLKRTYDERKANKEIIQFGDVSLPLIFICGGSLGSRSINNLIYKSLSKLLVKYRVIHQCGEAGERKDYSVLKEEQKKLPGKIADNYHVFPSCDYHTFYFILKSSDLVIGRSGANTVSDLSTLRKKSIFIPLPWSGDNEQLLNAKRFIKKYSGYILEQKDAESAKLITAIEDVLKLPEIKSVKEEKSEEKVNSAASRIVRVVNSL</sequence>
<dbReference type="Gene3D" id="3.40.50.2000">
    <property type="entry name" value="Glycogen Phosphorylase B"/>
    <property type="match status" value="2"/>
</dbReference>
<dbReference type="EMBL" id="MFJL01000014">
    <property type="protein sequence ID" value="OGG16252.1"/>
    <property type="molecule type" value="Genomic_DNA"/>
</dbReference>
<organism evidence="6 7">
    <name type="scientific">Candidatus Gottesmanbacteria bacterium RIFCSPHIGHO2_02_FULL_39_11</name>
    <dbReference type="NCBI Taxonomy" id="1798382"/>
    <lineage>
        <taxon>Bacteria</taxon>
        <taxon>Candidatus Gottesmaniibacteriota</taxon>
    </lineage>
</organism>
<evidence type="ECO:0000256" key="3">
    <source>
        <dbReference type="SAM" id="Phobius"/>
    </source>
</evidence>
<dbReference type="STRING" id="1798382.A3D77_02210"/>
<reference evidence="6 7" key="1">
    <citation type="journal article" date="2016" name="Nat. Commun.">
        <title>Thousands of microbial genomes shed light on interconnected biogeochemical processes in an aquifer system.</title>
        <authorList>
            <person name="Anantharaman K."/>
            <person name="Brown C.T."/>
            <person name="Hug L.A."/>
            <person name="Sharon I."/>
            <person name="Castelle C.J."/>
            <person name="Probst A.J."/>
            <person name="Thomas B.C."/>
            <person name="Singh A."/>
            <person name="Wilkins M.J."/>
            <person name="Karaoz U."/>
            <person name="Brodie E.L."/>
            <person name="Williams K.H."/>
            <person name="Hubbard S.S."/>
            <person name="Banfield J.F."/>
        </authorList>
    </citation>
    <scope>NUCLEOTIDE SEQUENCE [LARGE SCALE GENOMIC DNA]</scope>
</reference>
<keyword evidence="1" id="KW-0328">Glycosyltransferase</keyword>
<protein>
    <recommendedName>
        <fullName evidence="8">UDP-N-acetylglucosamine--N-acetylmuramyl-(pentapeptide) pyrophosphoryl-undecaprenol N-acetylglucosamine transferase</fullName>
    </recommendedName>
</protein>
<evidence type="ECO:0000259" key="5">
    <source>
        <dbReference type="Pfam" id="PF04101"/>
    </source>
</evidence>
<feature type="transmembrane region" description="Helical" evidence="3">
    <location>
        <begin position="102"/>
        <end position="121"/>
    </location>
</feature>
<dbReference type="PANTHER" id="PTHR21015:SF22">
    <property type="entry name" value="GLYCOSYLTRANSFERASE"/>
    <property type="match status" value="1"/>
</dbReference>
<keyword evidence="3" id="KW-0812">Transmembrane</keyword>
<feature type="transmembrane region" description="Helical" evidence="3">
    <location>
        <begin position="73"/>
        <end position="96"/>
    </location>
</feature>
<evidence type="ECO:0000259" key="4">
    <source>
        <dbReference type="Pfam" id="PF03033"/>
    </source>
</evidence>
<evidence type="ECO:0000256" key="2">
    <source>
        <dbReference type="ARBA" id="ARBA00022679"/>
    </source>
</evidence>
<dbReference type="GO" id="GO:0016758">
    <property type="term" value="F:hexosyltransferase activity"/>
    <property type="evidence" value="ECO:0007669"/>
    <property type="project" value="InterPro"/>
</dbReference>
<evidence type="ECO:0000313" key="6">
    <source>
        <dbReference type="EMBL" id="OGG16252.1"/>
    </source>
</evidence>
<dbReference type="InterPro" id="IPR004276">
    <property type="entry name" value="GlycoTrans_28_N"/>
</dbReference>
<dbReference type="GO" id="GO:1901137">
    <property type="term" value="P:carbohydrate derivative biosynthetic process"/>
    <property type="evidence" value="ECO:0007669"/>
    <property type="project" value="UniProtKB-ARBA"/>
</dbReference>
<evidence type="ECO:0000256" key="1">
    <source>
        <dbReference type="ARBA" id="ARBA00022676"/>
    </source>
</evidence>
<keyword evidence="3" id="KW-0472">Membrane</keyword>
<dbReference type="PANTHER" id="PTHR21015">
    <property type="entry name" value="UDP-N-ACETYLGLUCOSAMINE--N-ACETYLMURAMYL-(PENTAPEPTIDE) PYROPHOSPHORYL-UNDECAPRENOL N-ACETYLGLUCOSAMINE TRANSFERASE 1"/>
    <property type="match status" value="1"/>
</dbReference>
<dbReference type="AlphaFoldDB" id="A0A1F5ZVT7"/>
<feature type="domain" description="Glycosyltransferase family 28 N-terminal" evidence="4">
    <location>
        <begin position="10"/>
        <end position="148"/>
    </location>
</feature>
<dbReference type="Pfam" id="PF04101">
    <property type="entry name" value="Glyco_tran_28_C"/>
    <property type="match status" value="1"/>
</dbReference>
<proteinExistence type="predicted"/>
<evidence type="ECO:0008006" key="8">
    <source>
        <dbReference type="Google" id="ProtNLM"/>
    </source>
</evidence>
<dbReference type="CDD" id="cd03785">
    <property type="entry name" value="GT28_MurG"/>
    <property type="match status" value="1"/>
</dbReference>
<dbReference type="SUPFAM" id="SSF53756">
    <property type="entry name" value="UDP-Glycosyltransferase/glycogen phosphorylase"/>
    <property type="match status" value="1"/>
</dbReference>
<feature type="domain" description="Glycosyl transferase family 28 C-terminal" evidence="5">
    <location>
        <begin position="194"/>
        <end position="364"/>
    </location>
</feature>